<feature type="region of interest" description="Disordered" evidence="2">
    <location>
        <begin position="1081"/>
        <end position="1109"/>
    </location>
</feature>
<dbReference type="AlphaFoldDB" id="A0AAV7KJ05"/>
<evidence type="ECO:0000313" key="3">
    <source>
        <dbReference type="EMBL" id="KAI6660905.1"/>
    </source>
</evidence>
<feature type="coiled-coil region" evidence="1">
    <location>
        <begin position="319"/>
        <end position="553"/>
    </location>
</feature>
<name>A0AAV7KJ05_9METZ</name>
<dbReference type="SUPFAM" id="SSF57997">
    <property type="entry name" value="Tropomyosin"/>
    <property type="match status" value="2"/>
</dbReference>
<keyword evidence="1" id="KW-0175">Coiled coil</keyword>
<comment type="caution">
    <text evidence="3">The sequence shown here is derived from an EMBL/GenBank/DDBJ whole genome shotgun (WGS) entry which is preliminary data.</text>
</comment>
<feature type="coiled-coil region" evidence="1">
    <location>
        <begin position="904"/>
        <end position="1012"/>
    </location>
</feature>
<organism evidence="3 4">
    <name type="scientific">Oopsacas minuta</name>
    <dbReference type="NCBI Taxonomy" id="111878"/>
    <lineage>
        <taxon>Eukaryota</taxon>
        <taxon>Metazoa</taxon>
        <taxon>Porifera</taxon>
        <taxon>Hexactinellida</taxon>
        <taxon>Hexasterophora</taxon>
        <taxon>Lyssacinosida</taxon>
        <taxon>Leucopsacidae</taxon>
        <taxon>Oopsacas</taxon>
    </lineage>
</organism>
<accession>A0AAV7KJ05</accession>
<dbReference type="PANTHER" id="PTHR18937">
    <property type="entry name" value="STRUCTURAL MAINTENANCE OF CHROMOSOMES SMC FAMILY MEMBER"/>
    <property type="match status" value="1"/>
</dbReference>
<feature type="coiled-coil region" evidence="1">
    <location>
        <begin position="582"/>
        <end position="759"/>
    </location>
</feature>
<dbReference type="Proteomes" id="UP001165289">
    <property type="component" value="Unassembled WGS sequence"/>
</dbReference>
<feature type="coiled-coil region" evidence="1">
    <location>
        <begin position="816"/>
        <end position="875"/>
    </location>
</feature>
<proteinExistence type="predicted"/>
<evidence type="ECO:0000313" key="4">
    <source>
        <dbReference type="Proteomes" id="UP001165289"/>
    </source>
</evidence>
<feature type="coiled-coil region" evidence="1">
    <location>
        <begin position="182"/>
        <end position="272"/>
    </location>
</feature>
<feature type="compositionally biased region" description="Low complexity" evidence="2">
    <location>
        <begin position="1088"/>
        <end position="1098"/>
    </location>
</feature>
<sequence length="1109" mass="129263">MESVSEDRIPKIQINRESSEELFKTLLVSIYNESPPKRKNRNEEFYSQVCIPSPSLSSDNLRRSMSAVSTHSTNSDIVSALAHSNPIKQSRNYTPQSNIPLSASLNRLNCPIHLKPIRNSDTPDSNLIGYISNRSDDSHSPLSQSDIEISTPSRLTEFNDSTAPVKSTSMVWSEDDVYRKELNDRSRERDRLQNELKSKEERISSLRRQMEDCEERSSVDSEQLRQLKEKVRRLERDCEVGRKEKDGVEEGQQWLQSQLDQMMKERIKLQQELATSRGLVLSKGSELENTKADLTKASRECSHLRTHSLKERAQIVTTLERVEEEVLSKDSLLEELNSQLYQVSEERDNLINKMSELKQNFTEHETMKNELENQLRFQQEQLTETKHRLEESERKKQELKREISQMNMQVETNQNQLANIQKNHDGLHVQKTAAERLLMDKENMLGGLSQEKQLLEQQLQECRQQISYLNTQIGAIQGELAEKKRKITEMELEEEARVRAVQRAIQERDFAHVELQDVKQEFNDLLKEKESNEKKLQKELEAKEKKVKNVQYAMRDVGDKMKAMEDGLNEKSEREESMITELDTTKRENQQGKLRINQLQAELAHIQIELANSQEESRRAKEMRGEGVQFLQEERGKLMLQLNQAKMDYDRNLSTLKQEVRQGERDRESVMQQLIAEQQKTREKLYRSEEGLRRAQEQNVQLEQEVRDKSSRTGIEKARSFEKLEKRYEILQQQNDDLVRQFEERKKELDTVHSQLNNEHDQKNHLLREFDKVKRDYNKKGGELEQALSQRGYEFETMKGQLNATQQGYAQLSEHAQLLERALADKEGMLARLSAQAEMVLSQKQAEDNEMQEILTDLTSRAHQYEKERDAAYHEATLMKERVNRMQADLRASYNDQTSLLDRKDSQELKVANLEGKHRASEKNLKELESRYENSETEKTRLQAQVKQFDGQLSMRIEQANFLQDRLNMAQSQTAELEAHSQKLEEMLSSSEKRHQSEIQSLREMYSTLQETTQTKHDHVLQKVSTSLPSTGPSKNVAALQTCLISLKEDMGKLQSQMYQQVENVNTSFALSKKFENHFTKNIPGATPQPTYPQTSTPRLMKNQDYTDY</sequence>
<reference evidence="3 4" key="1">
    <citation type="journal article" date="2023" name="BMC Biol.">
        <title>The compact genome of the sponge Oopsacas minuta (Hexactinellida) is lacking key metazoan core genes.</title>
        <authorList>
            <person name="Santini S."/>
            <person name="Schenkelaars Q."/>
            <person name="Jourda C."/>
            <person name="Duchesne M."/>
            <person name="Belahbib H."/>
            <person name="Rocher C."/>
            <person name="Selva M."/>
            <person name="Riesgo A."/>
            <person name="Vervoort M."/>
            <person name="Leys S.P."/>
            <person name="Kodjabachian L."/>
            <person name="Le Bivic A."/>
            <person name="Borchiellini C."/>
            <person name="Claverie J.M."/>
            <person name="Renard E."/>
        </authorList>
    </citation>
    <scope>NUCLEOTIDE SEQUENCE [LARGE SCALE GENOMIC DNA]</scope>
    <source>
        <strain evidence="3">SPO-2</strain>
    </source>
</reference>
<dbReference type="EMBL" id="JAKMXF010000022">
    <property type="protein sequence ID" value="KAI6660905.1"/>
    <property type="molecule type" value="Genomic_DNA"/>
</dbReference>
<protein>
    <submittedName>
        <fullName evidence="3">Golgin subfamily A member 3</fullName>
    </submittedName>
</protein>
<evidence type="ECO:0000256" key="1">
    <source>
        <dbReference type="SAM" id="Coils"/>
    </source>
</evidence>
<keyword evidence="4" id="KW-1185">Reference proteome</keyword>
<evidence type="ECO:0000256" key="2">
    <source>
        <dbReference type="SAM" id="MobiDB-lite"/>
    </source>
</evidence>
<dbReference type="Gene3D" id="1.10.287.1490">
    <property type="match status" value="1"/>
</dbReference>
<gene>
    <name evidence="3" type="ORF">LOD99_13629</name>
</gene>